<dbReference type="PANTHER" id="PTHR37017:SF13">
    <property type="entry name" value="AB HYDROLASE-1 DOMAIN-CONTAINING PROTEIN"/>
    <property type="match status" value="1"/>
</dbReference>
<dbReference type="AlphaFoldDB" id="A0A0D2IKU5"/>
<dbReference type="InterPro" id="IPR036188">
    <property type="entry name" value="FAD/NAD-bd_sf"/>
</dbReference>
<dbReference type="Gene3D" id="3.40.50.1820">
    <property type="entry name" value="alpha/beta hydrolase"/>
    <property type="match status" value="1"/>
</dbReference>
<dbReference type="PANTHER" id="PTHR37017">
    <property type="entry name" value="AB HYDROLASE-1 DOMAIN-CONTAINING PROTEIN-RELATED"/>
    <property type="match status" value="1"/>
</dbReference>
<feature type="domain" description="AB hydrolase-1" evidence="2">
    <location>
        <begin position="6"/>
        <end position="227"/>
    </location>
</feature>
<dbReference type="SUPFAM" id="SSF53474">
    <property type="entry name" value="alpha/beta-Hydrolases"/>
    <property type="match status" value="1"/>
</dbReference>
<proteinExistence type="predicted"/>
<sequence>MSKPSIIFIPGSYVLLPVYQPLFDAVSEAGYEIKGIHPPTVGLSSRQGKEGPAPSMYDDAAVIAQAAEKLADQGKDVILMGHSYAGIPISQSTKGLGKEERKAQGKPGGIVQLAFISCLVPAIGNSATSLLGRFPNEKRPLVSIDEDGWMLMEDPAATARIICQDLPLGEGEAIVTGFAKHSAQSFGNQLTHAGYKDIPVSYLLCEEDLAGPPDFQREMIAMIAEASAVYELRRSGVLDAIRERGFHPNVFCWRKLDGLFLAGLNHRVLEDDPDRMICLPLNQLGQILYERLVQQPNVTICWDHKVVAIGQDENNAWVDVVTPSGTKKFSATYIAGCDGANSQIVTNPPLSPSTLRPPPESGGRYRKKRKG</sequence>
<dbReference type="Proteomes" id="UP000053789">
    <property type="component" value="Unassembled WGS sequence"/>
</dbReference>
<evidence type="ECO:0000256" key="1">
    <source>
        <dbReference type="SAM" id="MobiDB-lite"/>
    </source>
</evidence>
<dbReference type="GO" id="GO:0071949">
    <property type="term" value="F:FAD binding"/>
    <property type="evidence" value="ECO:0007669"/>
    <property type="project" value="InterPro"/>
</dbReference>
<feature type="region of interest" description="Disordered" evidence="1">
    <location>
        <begin position="346"/>
        <end position="371"/>
    </location>
</feature>
<dbReference type="VEuPathDB" id="FungiDB:Z519_01003"/>
<dbReference type="SUPFAM" id="SSF51905">
    <property type="entry name" value="FAD/NAD(P)-binding domain"/>
    <property type="match status" value="1"/>
</dbReference>
<dbReference type="GO" id="GO:0016491">
    <property type="term" value="F:oxidoreductase activity"/>
    <property type="evidence" value="ECO:0007669"/>
    <property type="project" value="UniProtKB-KW"/>
</dbReference>
<protein>
    <recommendedName>
        <fullName evidence="2">AB hydrolase-1 domain-containing protein</fullName>
    </recommendedName>
</protein>
<accession>A0A0D2IKU5</accession>
<dbReference type="InterPro" id="IPR029058">
    <property type="entry name" value="AB_hydrolase_fold"/>
</dbReference>
<evidence type="ECO:0000259" key="2">
    <source>
        <dbReference type="Pfam" id="PF12697"/>
    </source>
</evidence>
<dbReference type="InterPro" id="IPR052897">
    <property type="entry name" value="Sec-Metab_Biosynth_Hydrolase"/>
</dbReference>
<evidence type="ECO:0000313" key="3">
    <source>
        <dbReference type="EMBL" id="KIW97419.1"/>
    </source>
</evidence>
<evidence type="ECO:0000313" key="4">
    <source>
        <dbReference type="Proteomes" id="UP000053789"/>
    </source>
</evidence>
<gene>
    <name evidence="3" type="ORF">Z519_01003</name>
</gene>
<dbReference type="OrthoDB" id="1263307at2759"/>
<name>A0A0D2IKU5_CLAB1</name>
<reference evidence="3" key="1">
    <citation type="submission" date="2015-01" db="EMBL/GenBank/DDBJ databases">
        <title>The Genome Sequence of Cladophialophora bantiana CBS 173.52.</title>
        <authorList>
            <consortium name="The Broad Institute Genomics Platform"/>
            <person name="Cuomo C."/>
            <person name="de Hoog S."/>
            <person name="Gorbushina A."/>
            <person name="Stielow B."/>
            <person name="Teixiera M."/>
            <person name="Abouelleil A."/>
            <person name="Chapman S.B."/>
            <person name="Priest M."/>
            <person name="Young S.K."/>
            <person name="Wortman J."/>
            <person name="Nusbaum C."/>
            <person name="Birren B."/>
        </authorList>
    </citation>
    <scope>NUCLEOTIDE SEQUENCE [LARGE SCALE GENOMIC DNA]</scope>
    <source>
        <strain evidence="3">CBS 173.52</strain>
    </source>
</reference>
<dbReference type="Pfam" id="PF12697">
    <property type="entry name" value="Abhydrolase_6"/>
    <property type="match status" value="1"/>
</dbReference>
<keyword evidence="4" id="KW-1185">Reference proteome</keyword>
<feature type="compositionally biased region" description="Pro residues" evidence="1">
    <location>
        <begin position="349"/>
        <end position="360"/>
    </location>
</feature>
<dbReference type="HOGENOM" id="CLU_745966_0_0_1"/>
<dbReference type="GeneID" id="27693931"/>
<dbReference type="InterPro" id="IPR000073">
    <property type="entry name" value="AB_hydrolase_1"/>
</dbReference>
<dbReference type="RefSeq" id="XP_016624088.1">
    <property type="nucleotide sequence ID" value="XM_016758760.1"/>
</dbReference>
<organism evidence="3 4">
    <name type="scientific">Cladophialophora bantiana (strain ATCC 10958 / CBS 173.52 / CDC B-1940 / NIH 8579)</name>
    <name type="common">Xylohypha bantiana</name>
    <dbReference type="NCBI Taxonomy" id="1442370"/>
    <lineage>
        <taxon>Eukaryota</taxon>
        <taxon>Fungi</taxon>
        <taxon>Dikarya</taxon>
        <taxon>Ascomycota</taxon>
        <taxon>Pezizomycotina</taxon>
        <taxon>Eurotiomycetes</taxon>
        <taxon>Chaetothyriomycetidae</taxon>
        <taxon>Chaetothyriales</taxon>
        <taxon>Herpotrichiellaceae</taxon>
        <taxon>Cladophialophora</taxon>
    </lineage>
</organism>
<dbReference type="EMBL" id="KN846981">
    <property type="protein sequence ID" value="KIW97419.1"/>
    <property type="molecule type" value="Genomic_DNA"/>
</dbReference>